<dbReference type="GO" id="GO:0046872">
    <property type="term" value="F:metal ion binding"/>
    <property type="evidence" value="ECO:0007669"/>
    <property type="project" value="UniProtKB-KW"/>
</dbReference>
<dbReference type="Pfam" id="PF03313">
    <property type="entry name" value="SDH_alpha"/>
    <property type="match status" value="1"/>
</dbReference>
<keyword evidence="9" id="KW-0411">Iron-sulfur</keyword>
<dbReference type="GO" id="GO:0051539">
    <property type="term" value="F:4 iron, 4 sulfur cluster binding"/>
    <property type="evidence" value="ECO:0007669"/>
    <property type="project" value="UniProtKB-KW"/>
</dbReference>
<dbReference type="AlphaFoldDB" id="B1JB08"/>
<dbReference type="InterPro" id="IPR029009">
    <property type="entry name" value="ASB_dom_sf"/>
</dbReference>
<proteinExistence type="inferred from homology"/>
<dbReference type="Gene3D" id="3.30.1330.90">
    <property type="entry name" value="D-3-phosphoglycerate dehydrogenase, domain 3"/>
    <property type="match status" value="1"/>
</dbReference>
<evidence type="ECO:0000256" key="2">
    <source>
        <dbReference type="ARBA" id="ARBA00004742"/>
    </source>
</evidence>
<dbReference type="GO" id="GO:0003941">
    <property type="term" value="F:L-serine ammonia-lyase activity"/>
    <property type="evidence" value="ECO:0007669"/>
    <property type="project" value="UniProtKB-EC"/>
</dbReference>
<evidence type="ECO:0000256" key="1">
    <source>
        <dbReference type="ARBA" id="ARBA00001966"/>
    </source>
</evidence>
<comment type="similarity">
    <text evidence="3">Belongs to the iron-sulfur dependent L-serine dehydratase family.</text>
</comment>
<feature type="domain" description="Serine dehydratase-like alpha subunit" evidence="12">
    <location>
        <begin position="291"/>
        <end position="541"/>
    </location>
</feature>
<dbReference type="PANTHER" id="PTHR30182">
    <property type="entry name" value="L-SERINE DEHYDRATASE"/>
    <property type="match status" value="1"/>
</dbReference>
<dbReference type="SUPFAM" id="SSF143548">
    <property type="entry name" value="Serine metabolism enzymes domain"/>
    <property type="match status" value="1"/>
</dbReference>
<dbReference type="EMBL" id="CP000949">
    <property type="protein sequence ID" value="ACA73804.1"/>
    <property type="molecule type" value="Genomic_DNA"/>
</dbReference>
<dbReference type="EC" id="4.3.1.17" evidence="4"/>
<evidence type="ECO:0000259" key="12">
    <source>
        <dbReference type="Pfam" id="PF03313"/>
    </source>
</evidence>
<organism evidence="13">
    <name type="scientific">Pseudomonas putida (strain W619)</name>
    <dbReference type="NCBI Taxonomy" id="390235"/>
    <lineage>
        <taxon>Bacteria</taxon>
        <taxon>Pseudomonadati</taxon>
        <taxon>Pseudomonadota</taxon>
        <taxon>Gammaproteobacteria</taxon>
        <taxon>Pseudomonadales</taxon>
        <taxon>Pseudomonadaceae</taxon>
        <taxon>Pseudomonas</taxon>
    </lineage>
</organism>
<reference evidence="13" key="1">
    <citation type="submission" date="2008-02" db="EMBL/GenBank/DDBJ databases">
        <title>Complete sequence of Psuedomonas putida W619.</title>
        <authorList>
            <consortium name="US DOE Joint Genome Institute"/>
            <person name="Copeland A."/>
            <person name="Lucas S."/>
            <person name="Lapidus A."/>
            <person name="Barry K."/>
            <person name="Detter J.C."/>
            <person name="Glavina del Rio T."/>
            <person name="Dalin E."/>
            <person name="Tice H."/>
            <person name="Pitluck S."/>
            <person name="Chain P."/>
            <person name="Malfatti S."/>
            <person name="Shin M."/>
            <person name="Vergez L."/>
            <person name="Schmutz J."/>
            <person name="Larimer F."/>
            <person name="Land M."/>
            <person name="Hauser L."/>
            <person name="Kyrpides N."/>
            <person name="Kim E."/>
            <person name="Taghavi S."/>
            <person name="Vangronsveld D."/>
            <person name="van der Lelie D."/>
            <person name="Richardson P."/>
        </authorList>
    </citation>
    <scope>NUCLEOTIDE SEQUENCE</scope>
    <source>
        <strain evidence="13">W619</strain>
    </source>
</reference>
<dbReference type="STRING" id="390235.PputW619_3319"/>
<evidence type="ECO:0000313" key="13">
    <source>
        <dbReference type="EMBL" id="ACA73804.1"/>
    </source>
</evidence>
<keyword evidence="6" id="KW-0004">4Fe-4S</keyword>
<evidence type="ECO:0000256" key="10">
    <source>
        <dbReference type="ARBA" id="ARBA00023239"/>
    </source>
</evidence>
<dbReference type="GO" id="GO:0006094">
    <property type="term" value="P:gluconeogenesis"/>
    <property type="evidence" value="ECO:0007669"/>
    <property type="project" value="UniProtKB-KW"/>
</dbReference>
<evidence type="ECO:0000256" key="8">
    <source>
        <dbReference type="ARBA" id="ARBA00023004"/>
    </source>
</evidence>
<evidence type="ECO:0000256" key="11">
    <source>
        <dbReference type="ARBA" id="ARBA00049406"/>
    </source>
</evidence>
<evidence type="ECO:0000256" key="7">
    <source>
        <dbReference type="ARBA" id="ARBA00022723"/>
    </source>
</evidence>
<comment type="catalytic activity">
    <reaction evidence="11">
        <text>L-serine = pyruvate + NH4(+)</text>
        <dbReference type="Rhea" id="RHEA:19169"/>
        <dbReference type="ChEBI" id="CHEBI:15361"/>
        <dbReference type="ChEBI" id="CHEBI:28938"/>
        <dbReference type="ChEBI" id="CHEBI:33384"/>
        <dbReference type="EC" id="4.3.1.17"/>
    </reaction>
</comment>
<comment type="pathway">
    <text evidence="2">Carbohydrate biosynthesis; gluconeogenesis.</text>
</comment>
<keyword evidence="10 13" id="KW-0456">Lyase</keyword>
<sequence>MSAMYSFCRNLPPYDFSTGKPEPGHNSKTAPVEAFMTQDISLLNTVIGPVMRGPSSSHSAAPYMIGRTVRELALGPGERLKSVVIRFDPSGSFAEVYSNQGSDEGFAAGLAGVAITSEAYRQALQRACRGEDFEFAIRIGPLDRNDHPNRVDLHVCVTGIHAQERTDVFEGVSLGGGTFLVTHLNGQHINVDGAAYTLIAEHEVAATGDLLPYLEGAQVAEQHALNGMTLYALTVAPSVRMLADLRGLAGLRRVRLASPTQEVVHNRERTLLGASELLQRVAADADLADFAMAYECARLGLDLAAVQQRFDERVQLMAASVEAGLAKEDSAGMKYLRPTARRFSHTPLPEPLETSFLKTAIAGALAAMEETTSRGVVCAAPTAGSAGIVPGCLHALRVLGASEHALSDSLKVMALIGALFAVRGSYAAETGGCSVETGTSAAMAAAGITHYFGGTPAQILAAASICLMNTLGLICDPVGGEVEIPCHARNIAGVGHAWSASTAALGGFDAVIPFDELVEQTVKVGNMMHPDLRCTARGGCATTPSALRLVAVKNLGA</sequence>
<keyword evidence="8" id="KW-0408">Iron</keyword>
<dbReference type="InterPro" id="IPR051318">
    <property type="entry name" value="Fe-S_L-Ser"/>
</dbReference>
<name>B1JB08_PSEPW</name>
<evidence type="ECO:0000256" key="3">
    <source>
        <dbReference type="ARBA" id="ARBA00008636"/>
    </source>
</evidence>
<accession>B1JB08</accession>
<dbReference type="HOGENOM" id="CLU_022305_3_2_6"/>
<evidence type="ECO:0000256" key="4">
    <source>
        <dbReference type="ARBA" id="ARBA00012093"/>
    </source>
</evidence>
<keyword evidence="5" id="KW-0312">Gluconeogenesis</keyword>
<keyword evidence="7" id="KW-0479">Metal-binding</keyword>
<evidence type="ECO:0000256" key="6">
    <source>
        <dbReference type="ARBA" id="ARBA00022485"/>
    </source>
</evidence>
<protein>
    <recommendedName>
        <fullName evidence="4">L-serine ammonia-lyase</fullName>
        <ecNumber evidence="4">4.3.1.17</ecNumber>
    </recommendedName>
</protein>
<dbReference type="eggNOG" id="COG1760">
    <property type="taxonomic scope" value="Bacteria"/>
</dbReference>
<evidence type="ECO:0000256" key="5">
    <source>
        <dbReference type="ARBA" id="ARBA00022432"/>
    </source>
</evidence>
<dbReference type="InterPro" id="IPR005130">
    <property type="entry name" value="Ser_deHydtase-like_asu"/>
</dbReference>
<comment type="cofactor">
    <cofactor evidence="1">
        <name>[4Fe-4S] cluster</name>
        <dbReference type="ChEBI" id="CHEBI:49883"/>
    </cofactor>
</comment>
<dbReference type="PANTHER" id="PTHR30182:SF1">
    <property type="entry name" value="L-SERINE DEHYDRATASE 1"/>
    <property type="match status" value="1"/>
</dbReference>
<dbReference type="KEGG" id="ppw:PputW619_3319"/>
<gene>
    <name evidence="13" type="ordered locus">PputW619_3319</name>
</gene>
<evidence type="ECO:0000256" key="9">
    <source>
        <dbReference type="ARBA" id="ARBA00023014"/>
    </source>
</evidence>